<dbReference type="eggNOG" id="COG0109">
    <property type="taxonomic scope" value="Bacteria"/>
</dbReference>
<dbReference type="Pfam" id="PF01040">
    <property type="entry name" value="UbiA"/>
    <property type="match status" value="1"/>
</dbReference>
<comment type="catalytic activity">
    <reaction evidence="13 14">
        <text>heme b + (2E,6E)-farnesyl diphosphate + H2O = Fe(II)-heme o + diphosphate</text>
        <dbReference type="Rhea" id="RHEA:28070"/>
        <dbReference type="ChEBI" id="CHEBI:15377"/>
        <dbReference type="ChEBI" id="CHEBI:33019"/>
        <dbReference type="ChEBI" id="CHEBI:60344"/>
        <dbReference type="ChEBI" id="CHEBI:60530"/>
        <dbReference type="ChEBI" id="CHEBI:175763"/>
        <dbReference type="EC" id="2.5.1.141"/>
    </reaction>
</comment>
<evidence type="ECO:0000256" key="10">
    <source>
        <dbReference type="ARBA" id="ARBA00030253"/>
    </source>
</evidence>
<keyword evidence="4 14" id="KW-1003">Cell membrane</keyword>
<keyword evidence="9 14" id="KW-0472">Membrane</keyword>
<evidence type="ECO:0000313" key="15">
    <source>
        <dbReference type="EMBL" id="SFU44669.1"/>
    </source>
</evidence>
<dbReference type="EC" id="2.5.1.141" evidence="3 14"/>
<protein>
    <recommendedName>
        <fullName evidence="11 14">Protoheme IX farnesyltransferase</fullName>
        <ecNumber evidence="3 14">2.5.1.141</ecNumber>
    </recommendedName>
    <alternativeName>
        <fullName evidence="12 14">Heme B farnesyltransferase</fullName>
    </alternativeName>
    <alternativeName>
        <fullName evidence="10 14">Heme O synthase</fullName>
    </alternativeName>
</protein>
<organism evidence="15 16">
    <name type="scientific">Alicyclobacillus macrosporangiidus</name>
    <dbReference type="NCBI Taxonomy" id="392015"/>
    <lineage>
        <taxon>Bacteria</taxon>
        <taxon>Bacillati</taxon>
        <taxon>Bacillota</taxon>
        <taxon>Bacilli</taxon>
        <taxon>Bacillales</taxon>
        <taxon>Alicyclobacillaceae</taxon>
        <taxon>Alicyclobacillus</taxon>
    </lineage>
</organism>
<evidence type="ECO:0000256" key="12">
    <source>
        <dbReference type="ARBA" id="ARBA00042475"/>
    </source>
</evidence>
<comment type="similarity">
    <text evidence="14">Belongs to the UbiA prenyltransferase family. Protoheme IX farnesyltransferase subfamily.</text>
</comment>
<comment type="function">
    <text evidence="14">Converts heme B (protoheme IX) to heme O by substitution of the vinyl group on carbon 2 of heme B porphyrin ring with a hydroxyethyl farnesyl side group.</text>
</comment>
<dbReference type="NCBIfam" id="TIGR01473">
    <property type="entry name" value="cyoE_ctaB"/>
    <property type="match status" value="1"/>
</dbReference>
<dbReference type="NCBIfam" id="NF003349">
    <property type="entry name" value="PRK04375.1-2"/>
    <property type="match status" value="1"/>
</dbReference>
<proteinExistence type="inferred from homology"/>
<evidence type="ECO:0000313" key="16">
    <source>
        <dbReference type="Proteomes" id="UP000183508"/>
    </source>
</evidence>
<dbReference type="InterPro" id="IPR006369">
    <property type="entry name" value="Protohaem_IX_farnesylTrfase"/>
</dbReference>
<evidence type="ECO:0000256" key="2">
    <source>
        <dbReference type="ARBA" id="ARBA00004919"/>
    </source>
</evidence>
<evidence type="ECO:0000256" key="6">
    <source>
        <dbReference type="ARBA" id="ARBA00022692"/>
    </source>
</evidence>
<dbReference type="PROSITE" id="PS00943">
    <property type="entry name" value="UBIA"/>
    <property type="match status" value="1"/>
</dbReference>
<feature type="transmembrane region" description="Helical" evidence="14">
    <location>
        <begin position="243"/>
        <end position="265"/>
    </location>
</feature>
<evidence type="ECO:0000256" key="9">
    <source>
        <dbReference type="ARBA" id="ARBA00023136"/>
    </source>
</evidence>
<dbReference type="CDD" id="cd13957">
    <property type="entry name" value="PT_UbiA_Cox10"/>
    <property type="match status" value="1"/>
</dbReference>
<feature type="transmembrane region" description="Helical" evidence="14">
    <location>
        <begin position="147"/>
        <end position="167"/>
    </location>
</feature>
<feature type="transmembrane region" description="Helical" evidence="14">
    <location>
        <begin position="78"/>
        <end position="99"/>
    </location>
</feature>
<evidence type="ECO:0000256" key="1">
    <source>
        <dbReference type="ARBA" id="ARBA00004651"/>
    </source>
</evidence>
<evidence type="ECO:0000256" key="13">
    <source>
        <dbReference type="ARBA" id="ARBA00047690"/>
    </source>
</evidence>
<comment type="subcellular location">
    <subcellularLocation>
        <location evidence="1 14">Cell membrane</location>
        <topology evidence="1 14">Multi-pass membrane protein</topology>
    </subcellularLocation>
</comment>
<comment type="miscellaneous">
    <text evidence="14">Carbon 2 of the heme B porphyrin ring is defined according to the Fischer nomenclature.</text>
</comment>
<evidence type="ECO:0000256" key="7">
    <source>
        <dbReference type="ARBA" id="ARBA00022989"/>
    </source>
</evidence>
<feature type="transmembrane region" description="Helical" evidence="14">
    <location>
        <begin position="120"/>
        <end position="141"/>
    </location>
</feature>
<keyword evidence="7 14" id="KW-1133">Transmembrane helix</keyword>
<evidence type="ECO:0000256" key="3">
    <source>
        <dbReference type="ARBA" id="ARBA00012292"/>
    </source>
</evidence>
<feature type="transmembrane region" description="Helical" evidence="14">
    <location>
        <begin position="271"/>
        <end position="288"/>
    </location>
</feature>
<dbReference type="STRING" id="392015.SAMN05421543_10262"/>
<reference evidence="16" key="1">
    <citation type="submission" date="2016-10" db="EMBL/GenBank/DDBJ databases">
        <authorList>
            <person name="Varghese N."/>
        </authorList>
    </citation>
    <scope>NUCLEOTIDE SEQUENCE [LARGE SCALE GENOMIC DNA]</scope>
    <source>
        <strain evidence="16">DSM 17980</strain>
    </source>
</reference>
<feature type="transmembrane region" description="Helical" evidence="14">
    <location>
        <begin position="53"/>
        <end position="72"/>
    </location>
</feature>
<dbReference type="InterPro" id="IPR044878">
    <property type="entry name" value="UbiA_sf"/>
</dbReference>
<dbReference type="FunFam" id="1.10.357.140:FF:000001">
    <property type="entry name" value="Protoheme IX farnesyltransferase"/>
    <property type="match status" value="1"/>
</dbReference>
<evidence type="ECO:0000256" key="5">
    <source>
        <dbReference type="ARBA" id="ARBA00022679"/>
    </source>
</evidence>
<keyword evidence="6 14" id="KW-0812">Transmembrane</keyword>
<feature type="transmembrane region" description="Helical" evidence="14">
    <location>
        <begin position="300"/>
        <end position="321"/>
    </location>
</feature>
<dbReference type="UniPathway" id="UPA00834">
    <property type="reaction ID" value="UER00712"/>
</dbReference>
<dbReference type="PANTHER" id="PTHR43448">
    <property type="entry name" value="PROTOHEME IX FARNESYLTRANSFERASE, MITOCHONDRIAL"/>
    <property type="match status" value="1"/>
</dbReference>
<feature type="transmembrane region" description="Helical" evidence="14">
    <location>
        <begin position="174"/>
        <end position="193"/>
    </location>
</feature>
<comment type="pathway">
    <text evidence="2 14">Porphyrin-containing compound metabolism; heme O biosynthesis; heme O from protoheme: step 1/1.</text>
</comment>
<keyword evidence="16" id="KW-1185">Reference proteome</keyword>
<dbReference type="AlphaFoldDB" id="A0A1I7G883"/>
<evidence type="ECO:0000256" key="8">
    <source>
        <dbReference type="ARBA" id="ARBA00023133"/>
    </source>
</evidence>
<dbReference type="GO" id="GO:0008495">
    <property type="term" value="F:protoheme IX farnesyltransferase activity"/>
    <property type="evidence" value="ECO:0007669"/>
    <property type="project" value="UniProtKB-UniRule"/>
</dbReference>
<feature type="transmembrane region" description="Helical" evidence="14">
    <location>
        <begin position="199"/>
        <end position="222"/>
    </location>
</feature>
<keyword evidence="5 14" id="KW-0808">Transferase</keyword>
<evidence type="ECO:0000256" key="14">
    <source>
        <dbReference type="HAMAP-Rule" id="MF_00154"/>
    </source>
</evidence>
<comment type="subunit">
    <text evidence="14">Interacts with CtaA.</text>
</comment>
<dbReference type="RefSeq" id="WP_245783804.1">
    <property type="nucleotide sequence ID" value="NZ_FPBV01000002.1"/>
</dbReference>
<dbReference type="EMBL" id="FPBV01000002">
    <property type="protein sequence ID" value="SFU44669.1"/>
    <property type="molecule type" value="Genomic_DNA"/>
</dbReference>
<evidence type="ECO:0000256" key="11">
    <source>
        <dbReference type="ARBA" id="ARBA00040810"/>
    </source>
</evidence>
<dbReference type="InterPro" id="IPR030470">
    <property type="entry name" value="UbiA_prenylTrfase_CS"/>
</dbReference>
<accession>A0A1I7G883</accession>
<dbReference type="HAMAP" id="MF_00154">
    <property type="entry name" value="CyoE_CtaB"/>
    <property type="match status" value="1"/>
</dbReference>
<sequence length="324" mass="35032">MYGQESHTPLGQRGPAVWFRDRAGAWTAADRWPHLLEGWRKVQAYVALTKPRILLMLLFTALCAMLLAAKGWPGTRLTLGTLAGLALSSAGGAAFNMWYDRDIDAVMSRTRHRPLPAGQVSPAGALALSLVLLGASVLVLASWVNGLAALLSAAGYVYYALVYTVWLKRRTPQNIVIGGGAGAFPPLVGWAAVTGQLSLGAVWLFLIIFFWTPPHFWALALFKNADYVRAGVPMMPVVRGERAARFQSLIHAGLLLAVSATLPLVAPVGPLYLGISTVAGLAFLYSVYRMYREPDGRYLWARRTFACSLGYLPVVFLAVAASGM</sequence>
<dbReference type="InterPro" id="IPR000537">
    <property type="entry name" value="UbiA_prenyltransferase"/>
</dbReference>
<keyword evidence="8 14" id="KW-0350">Heme biosynthesis</keyword>
<dbReference type="Proteomes" id="UP000183508">
    <property type="component" value="Unassembled WGS sequence"/>
</dbReference>
<dbReference type="GO" id="GO:0005886">
    <property type="term" value="C:plasma membrane"/>
    <property type="evidence" value="ECO:0007669"/>
    <property type="project" value="UniProtKB-SubCell"/>
</dbReference>
<evidence type="ECO:0000256" key="4">
    <source>
        <dbReference type="ARBA" id="ARBA00022475"/>
    </source>
</evidence>
<gene>
    <name evidence="14" type="primary">ctaB</name>
    <name evidence="15" type="ORF">SAMN05421543_10262</name>
</gene>
<name>A0A1I7G883_9BACL</name>
<dbReference type="GO" id="GO:0048034">
    <property type="term" value="P:heme O biosynthetic process"/>
    <property type="evidence" value="ECO:0007669"/>
    <property type="project" value="UniProtKB-UniRule"/>
</dbReference>
<dbReference type="Gene3D" id="1.10.357.140">
    <property type="entry name" value="UbiA prenyltransferase"/>
    <property type="match status" value="1"/>
</dbReference>
<dbReference type="PANTHER" id="PTHR43448:SF7">
    <property type="entry name" value="4-HYDROXYBENZOATE SOLANESYLTRANSFERASE"/>
    <property type="match status" value="1"/>
</dbReference>